<accession>A0A916Q870</accession>
<evidence type="ECO:0008006" key="3">
    <source>
        <dbReference type="Google" id="ProtNLM"/>
    </source>
</evidence>
<evidence type="ECO:0000313" key="2">
    <source>
        <dbReference type="Proteomes" id="UP000613208"/>
    </source>
</evidence>
<name>A0A916Q870_9FIRM</name>
<dbReference type="RefSeq" id="WP_243282531.1">
    <property type="nucleotide sequence ID" value="NZ_BLYI01000023.1"/>
</dbReference>
<proteinExistence type="predicted"/>
<keyword evidence="2" id="KW-1185">Reference proteome</keyword>
<sequence length="198" mass="22407">MTELTIDEKISHIQGAAMEEARSQGNEIIKQHRKALESMYQTHCQEARIQADTRIKAETASARQQLNTAVSKGQLRMRRELSGVQMELKNSLFKEVLELLNDYMKTEDYRKQLISYIADAARFAGGQPLTIYISKSDEDKKEYLEKSTGMTMTISEEDFIGGLRSVIPGKNILIDHSFKGALEKEYQEYTFKGGGAGE</sequence>
<dbReference type="EMBL" id="BLYI01000023">
    <property type="protein sequence ID" value="GFO84425.1"/>
    <property type="molecule type" value="Genomic_DNA"/>
</dbReference>
<dbReference type="InterPro" id="IPR038495">
    <property type="entry name" value="ATPase_E_C"/>
</dbReference>
<evidence type="ECO:0000313" key="1">
    <source>
        <dbReference type="EMBL" id="GFO84425.1"/>
    </source>
</evidence>
<dbReference type="AlphaFoldDB" id="A0A916Q870"/>
<gene>
    <name evidence="1" type="ORF">ANBU17_07720</name>
</gene>
<reference evidence="1" key="1">
    <citation type="submission" date="2020-06" db="EMBL/GenBank/DDBJ databases">
        <title>Characterization of fructooligosaccharide metabolism and fructooligosaccharide-degrading enzymes in human commensal butyrate producers.</title>
        <authorList>
            <person name="Tanno H."/>
            <person name="Fujii T."/>
            <person name="Hirano K."/>
            <person name="Maeno S."/>
            <person name="Tonozuka T."/>
            <person name="Sakamoto M."/>
            <person name="Ohkuma M."/>
            <person name="Tochio T."/>
            <person name="Endo A."/>
        </authorList>
    </citation>
    <scope>NUCLEOTIDE SEQUENCE</scope>
    <source>
        <strain evidence="1">JCM 17466</strain>
    </source>
</reference>
<dbReference type="Proteomes" id="UP000613208">
    <property type="component" value="Unassembled WGS sequence"/>
</dbReference>
<organism evidence="1 2">
    <name type="scientific">Anaerostipes butyraticus</name>
    <dbReference type="NCBI Taxonomy" id="645466"/>
    <lineage>
        <taxon>Bacteria</taxon>
        <taxon>Bacillati</taxon>
        <taxon>Bacillota</taxon>
        <taxon>Clostridia</taxon>
        <taxon>Lachnospirales</taxon>
        <taxon>Lachnospiraceae</taxon>
        <taxon>Anaerostipes</taxon>
    </lineage>
</organism>
<dbReference type="Gene3D" id="3.30.2320.30">
    <property type="entry name" value="ATP synthase, E subunit, C-terminal"/>
    <property type="match status" value="1"/>
</dbReference>
<comment type="caution">
    <text evidence="1">The sequence shown here is derived from an EMBL/GenBank/DDBJ whole genome shotgun (WGS) entry which is preliminary data.</text>
</comment>
<dbReference type="SUPFAM" id="SSF160527">
    <property type="entry name" value="V-type ATPase subunit E-like"/>
    <property type="match status" value="1"/>
</dbReference>
<protein>
    <recommendedName>
        <fullName evidence="3">V-type ATP synthase subunit E</fullName>
    </recommendedName>
</protein>